<reference evidence="2 3" key="1">
    <citation type="submission" date="2016-09" db="EMBL/GenBank/DDBJ databases">
        <authorList>
            <person name="Inglin R.C."/>
        </authorList>
    </citation>
    <scope>NUCLEOTIDE SEQUENCE [LARGE SCALE GENOMIC DNA]</scope>
    <source>
        <strain evidence="2 3">RI-517</strain>
    </source>
</reference>
<protein>
    <submittedName>
        <fullName evidence="2">DUF2075 domain-containing protein</fullName>
    </submittedName>
</protein>
<comment type="caution">
    <text evidence="2">The sequence shown here is derived from an EMBL/GenBank/DDBJ whole genome shotgun (WGS) entry which is preliminary data.</text>
</comment>
<dbReference type="InterPro" id="IPR027417">
    <property type="entry name" value="P-loop_NTPase"/>
</dbReference>
<accession>A0AAX0V9V9</accession>
<evidence type="ECO:0000313" key="3">
    <source>
        <dbReference type="Proteomes" id="UP000234349"/>
    </source>
</evidence>
<proteinExistence type="predicted"/>
<organism evidence="2 3">
    <name type="scientific">Latilactobacillus sakei</name>
    <name type="common">Lactobacillus sakei</name>
    <dbReference type="NCBI Taxonomy" id="1599"/>
    <lineage>
        <taxon>Bacteria</taxon>
        <taxon>Bacillati</taxon>
        <taxon>Bacillota</taxon>
        <taxon>Bacilli</taxon>
        <taxon>Lactobacillales</taxon>
        <taxon>Lactobacillaceae</taxon>
        <taxon>Latilactobacillus</taxon>
    </lineage>
</organism>
<sequence length="549" mass="63605">MKKSLTLKEFLSIYGKNILKKSLEYHELDIKERECQNFATFGRLIIDTYHEDFTGFFLDSEIGILPDFDLIRYTKNSIFYMDFKDKADNSTLDKVKNKFIKQLPVLHSFNKENVFICLFEVEDLKFYVFDETGNKMVDSTLEDIYNFLKNYNSDILNNDLISDMKPKQYLIDPVREFDKFINNQYVLSSCQNSIVNSIANGNHGLYGVYGSGGTGKTLLALHLVKQDRFKKVAFFFTGNLREGHRELEEALDNVKFFRIKDLFVPSLDEYDLIVVDEAQRLKSSQIKTLDRQKNNSKVVFFYDSVHQILSSQENGQLLNSLIDNHNLFKLEKNVRSNAYISAFVEEVFNLRKKPNKKIDIYRLRDTIDLKYFENKQDAVTWIKECQSKGYSLLLPTGDNRNIASVDGFSGLLGAENPNTHAIIGSELDKVVTYVDECIKYDANGIIIKNSSEYYYIDNEFYINLSRAREKLALAIINNPDMYEAILNVVFELDNRNIHELPITLESSSDGEYTLRITQKDLNDMQADVTTKFTKEISKDGRTLTFKKSI</sequence>
<dbReference type="EMBL" id="MKGH01000038">
    <property type="protein sequence ID" value="PKX77021.1"/>
    <property type="molecule type" value="Genomic_DNA"/>
</dbReference>
<dbReference type="Pfam" id="PF09848">
    <property type="entry name" value="SLFN-g3_helicase"/>
    <property type="match status" value="1"/>
</dbReference>
<feature type="domain" description="Schlafen group 3-like DNA/RNA helicase" evidence="1">
    <location>
        <begin position="207"/>
        <end position="390"/>
    </location>
</feature>
<evidence type="ECO:0000259" key="1">
    <source>
        <dbReference type="Pfam" id="PF09848"/>
    </source>
</evidence>
<dbReference type="InterPro" id="IPR018647">
    <property type="entry name" value="SLFN_3-like_DNA/RNA_helicase"/>
</dbReference>
<evidence type="ECO:0000313" key="2">
    <source>
        <dbReference type="EMBL" id="PKX77021.1"/>
    </source>
</evidence>
<dbReference type="RefSeq" id="WP_076981488.1">
    <property type="nucleotide sequence ID" value="NZ_JAHIAI010000040.1"/>
</dbReference>
<gene>
    <name evidence="2" type="ORF">CUR37_07760</name>
</gene>
<dbReference type="AlphaFoldDB" id="A0AAX0V9V9"/>
<dbReference type="Gene3D" id="3.40.50.300">
    <property type="entry name" value="P-loop containing nucleotide triphosphate hydrolases"/>
    <property type="match status" value="1"/>
</dbReference>
<dbReference type="SUPFAM" id="SSF52540">
    <property type="entry name" value="P-loop containing nucleoside triphosphate hydrolases"/>
    <property type="match status" value="1"/>
</dbReference>
<name>A0AAX0V9V9_LATSK</name>
<dbReference type="Proteomes" id="UP000234349">
    <property type="component" value="Unassembled WGS sequence"/>
</dbReference>